<evidence type="ECO:0000256" key="4">
    <source>
        <dbReference type="ARBA" id="ARBA00022475"/>
    </source>
</evidence>
<dbReference type="InterPro" id="IPR051447">
    <property type="entry name" value="Lipoprotein-release_system"/>
</dbReference>
<dbReference type="Proteomes" id="UP000198672">
    <property type="component" value="Unassembled WGS sequence"/>
</dbReference>
<dbReference type="EMBL" id="FNOW01000003">
    <property type="protein sequence ID" value="SDX40847.1"/>
    <property type="molecule type" value="Genomic_DNA"/>
</dbReference>
<feature type="transmembrane region" description="Helical" evidence="8">
    <location>
        <begin position="350"/>
        <end position="378"/>
    </location>
</feature>
<evidence type="ECO:0000259" key="10">
    <source>
        <dbReference type="Pfam" id="PF12704"/>
    </source>
</evidence>
<evidence type="ECO:0000256" key="5">
    <source>
        <dbReference type="ARBA" id="ARBA00022692"/>
    </source>
</evidence>
<evidence type="ECO:0000256" key="8">
    <source>
        <dbReference type="SAM" id="Phobius"/>
    </source>
</evidence>
<protein>
    <submittedName>
        <fullName evidence="11">Lipoprotein-releasing system permease protein</fullName>
    </submittedName>
</protein>
<evidence type="ECO:0000259" key="9">
    <source>
        <dbReference type="Pfam" id="PF02687"/>
    </source>
</evidence>
<gene>
    <name evidence="11" type="ORF">SAMN05421644_10316</name>
</gene>
<evidence type="ECO:0000256" key="7">
    <source>
        <dbReference type="ARBA" id="ARBA00023136"/>
    </source>
</evidence>
<dbReference type="GO" id="GO:0044874">
    <property type="term" value="P:lipoprotein localization to outer membrane"/>
    <property type="evidence" value="ECO:0007669"/>
    <property type="project" value="TreeGrafter"/>
</dbReference>
<dbReference type="GO" id="GO:0098797">
    <property type="term" value="C:plasma membrane protein complex"/>
    <property type="evidence" value="ECO:0007669"/>
    <property type="project" value="TreeGrafter"/>
</dbReference>
<evidence type="ECO:0000256" key="3">
    <source>
        <dbReference type="ARBA" id="ARBA00022448"/>
    </source>
</evidence>
<sequence length="449" mass="48591">MAGPVARARDRPFFIVCRVRMIAAQRLWLNAKPMFHPLPLYIGLRYTRAKRRNHFISFISGTSMVGIALGIIALIVVLSVMNGFHKEIQQRILAMASHATLSDPYGGGIANWPTVLEQVRAHPHVRGAAPFVEIQGMLASGAQVSGAVVRAIEPVAEDAVADLRAHMVNGSVDDLSDGEFRIILGRDLAHYLGVGPGDKVTVVTPQVSSTPIGVMPRLKRFTVSGLFAVGMADYDRNAAFIHLADGARLMNLGEAVGGVRLKLDDLWQAPRLAREIAYELDGVYRLVDWTQVHSNFFSALAMEKRMMSIILFLIVAVAAFNIVSTLVMVVTDKQSDIAVLRTLGLSPARVMGIFMVQGTAIGVIGTLVGVIAGTILALNVEAVVAGIEQLFGVHFLDPEIYYISVLPSDVQVSDVLRVGGGAFVMSVLATLYPAWRAAKTQPAEALRYE</sequence>
<dbReference type="Pfam" id="PF02687">
    <property type="entry name" value="FtsX"/>
    <property type="match status" value="1"/>
</dbReference>
<dbReference type="AlphaFoldDB" id="A0A1H3BG06"/>
<accession>A0A1H3BG06</accession>
<dbReference type="STRING" id="61595.SAMN05421644_10316"/>
<dbReference type="InterPro" id="IPR011925">
    <property type="entry name" value="LolCE_TM"/>
</dbReference>
<dbReference type="InterPro" id="IPR025857">
    <property type="entry name" value="MacB_PCD"/>
</dbReference>
<dbReference type="InterPro" id="IPR003838">
    <property type="entry name" value="ABC3_permease_C"/>
</dbReference>
<feature type="transmembrane region" description="Helical" evidence="8">
    <location>
        <begin position="55"/>
        <end position="81"/>
    </location>
</feature>
<evidence type="ECO:0000313" key="11">
    <source>
        <dbReference type="EMBL" id="SDX40847.1"/>
    </source>
</evidence>
<evidence type="ECO:0000256" key="2">
    <source>
        <dbReference type="ARBA" id="ARBA00005236"/>
    </source>
</evidence>
<keyword evidence="5 8" id="KW-0812">Transmembrane</keyword>
<organism evidence="11 12">
    <name type="scientific">Allochromatium warmingii</name>
    <name type="common">Chromatium warmingii</name>
    <dbReference type="NCBI Taxonomy" id="61595"/>
    <lineage>
        <taxon>Bacteria</taxon>
        <taxon>Pseudomonadati</taxon>
        <taxon>Pseudomonadota</taxon>
        <taxon>Gammaproteobacteria</taxon>
        <taxon>Chromatiales</taxon>
        <taxon>Chromatiaceae</taxon>
        <taxon>Allochromatium</taxon>
    </lineage>
</organism>
<reference evidence="12" key="1">
    <citation type="submission" date="2016-10" db="EMBL/GenBank/DDBJ databases">
        <authorList>
            <person name="Varghese N."/>
            <person name="Submissions S."/>
        </authorList>
    </citation>
    <scope>NUCLEOTIDE SEQUENCE [LARGE SCALE GENOMIC DNA]</scope>
    <source>
        <strain evidence="12">DSM 173</strain>
    </source>
</reference>
<name>A0A1H3BG06_ALLWA</name>
<keyword evidence="3" id="KW-0813">Transport</keyword>
<dbReference type="Pfam" id="PF12704">
    <property type="entry name" value="MacB_PCD"/>
    <property type="match status" value="1"/>
</dbReference>
<evidence type="ECO:0000256" key="1">
    <source>
        <dbReference type="ARBA" id="ARBA00004651"/>
    </source>
</evidence>
<evidence type="ECO:0000256" key="6">
    <source>
        <dbReference type="ARBA" id="ARBA00022989"/>
    </source>
</evidence>
<keyword evidence="12" id="KW-1185">Reference proteome</keyword>
<keyword evidence="7 8" id="KW-0472">Membrane</keyword>
<dbReference type="GO" id="GO:0042953">
    <property type="term" value="P:lipoprotein transport"/>
    <property type="evidence" value="ECO:0007669"/>
    <property type="project" value="InterPro"/>
</dbReference>
<dbReference type="PANTHER" id="PTHR30489">
    <property type="entry name" value="LIPOPROTEIN-RELEASING SYSTEM TRANSMEMBRANE PROTEIN LOLE"/>
    <property type="match status" value="1"/>
</dbReference>
<feature type="domain" description="ABC3 transporter permease C-terminal" evidence="9">
    <location>
        <begin position="309"/>
        <end position="442"/>
    </location>
</feature>
<evidence type="ECO:0000313" key="12">
    <source>
        <dbReference type="Proteomes" id="UP000198672"/>
    </source>
</evidence>
<dbReference type="PANTHER" id="PTHR30489:SF0">
    <property type="entry name" value="LIPOPROTEIN-RELEASING SYSTEM TRANSMEMBRANE PROTEIN LOLE"/>
    <property type="match status" value="1"/>
</dbReference>
<keyword evidence="4" id="KW-1003">Cell membrane</keyword>
<keyword evidence="6 8" id="KW-1133">Transmembrane helix</keyword>
<comment type="similarity">
    <text evidence="2">Belongs to the ABC-4 integral membrane protein family. LolC/E subfamily.</text>
</comment>
<comment type="subcellular location">
    <subcellularLocation>
        <location evidence="1">Cell membrane</location>
        <topology evidence="1">Multi-pass membrane protein</topology>
    </subcellularLocation>
</comment>
<feature type="transmembrane region" description="Helical" evidence="8">
    <location>
        <begin position="309"/>
        <end position="330"/>
    </location>
</feature>
<feature type="domain" description="MacB-like periplasmic core" evidence="10">
    <location>
        <begin position="61"/>
        <end position="276"/>
    </location>
</feature>
<keyword evidence="11" id="KW-0449">Lipoprotein</keyword>
<dbReference type="NCBIfam" id="TIGR02212">
    <property type="entry name" value="lolCE"/>
    <property type="match status" value="1"/>
</dbReference>
<proteinExistence type="inferred from homology"/>